<sequence length="263" mass="31216">MLLPQMWLRKFWLRRALRDYPPYDPPHKVEEYLLSREQATENFDNFMRVRLERFAYFRNWLRRYFWATITPDERGIRALSRWGNRYAGLLLVIGPDGHPTDSYFTYDPPWTGENAGNNVVFDMGIALGEIIIANCPRLHWALEPTSAILPRRSKMLKRSPGMSFQRPKLTGWDDPTWDASPLHQVHSFAHEMLYLSTYPSACRYYQRSKESRRNVREWLLNMFKSILRDYPAGDPYKLRDEMSAGDYSRLMDSETEEEDNGDE</sequence>
<dbReference type="RefSeq" id="WP_154071499.1">
    <property type="nucleotide sequence ID" value="NZ_LT670844.1"/>
</dbReference>
<evidence type="ECO:0000313" key="2">
    <source>
        <dbReference type="Proteomes" id="UP000189935"/>
    </source>
</evidence>
<dbReference type="Proteomes" id="UP000189935">
    <property type="component" value="Chromosome I"/>
</dbReference>
<accession>A0A1M7A6J7</accession>
<dbReference type="AlphaFoldDB" id="A0A1M7A6J7"/>
<organism evidence="1 2">
    <name type="scientific">Bradyrhizobium lablabi</name>
    <dbReference type="NCBI Taxonomy" id="722472"/>
    <lineage>
        <taxon>Bacteria</taxon>
        <taxon>Pseudomonadati</taxon>
        <taxon>Pseudomonadota</taxon>
        <taxon>Alphaproteobacteria</taxon>
        <taxon>Hyphomicrobiales</taxon>
        <taxon>Nitrobacteraceae</taxon>
        <taxon>Bradyrhizobium</taxon>
    </lineage>
</organism>
<dbReference type="EMBL" id="LT670844">
    <property type="protein sequence ID" value="SHL38318.1"/>
    <property type="molecule type" value="Genomic_DNA"/>
</dbReference>
<protein>
    <submittedName>
        <fullName evidence="1">Uncharacterized protein</fullName>
    </submittedName>
</protein>
<proteinExistence type="predicted"/>
<name>A0A1M7A6J7_9BRAD</name>
<dbReference type="OrthoDB" id="8239755at2"/>
<reference evidence="1 2" key="1">
    <citation type="submission" date="2016-11" db="EMBL/GenBank/DDBJ databases">
        <authorList>
            <person name="Jaros S."/>
            <person name="Januszkiewicz K."/>
            <person name="Wedrychowicz H."/>
        </authorList>
    </citation>
    <scope>NUCLEOTIDE SEQUENCE [LARGE SCALE GENOMIC DNA]</scope>
    <source>
        <strain evidence="1 2">GAS499</strain>
    </source>
</reference>
<gene>
    <name evidence="1" type="ORF">SAMN05444159_5756</name>
</gene>
<evidence type="ECO:0000313" key="1">
    <source>
        <dbReference type="EMBL" id="SHL38318.1"/>
    </source>
</evidence>